<feature type="compositionally biased region" description="Low complexity" evidence="8">
    <location>
        <begin position="382"/>
        <end position="399"/>
    </location>
</feature>
<feature type="region of interest" description="Disordered" evidence="8">
    <location>
        <begin position="355"/>
        <end position="423"/>
    </location>
</feature>
<keyword evidence="7" id="KW-0256">Endoplasmic reticulum</keyword>
<evidence type="ECO:0000256" key="3">
    <source>
        <dbReference type="ARBA" id="ARBA00017468"/>
    </source>
</evidence>
<dbReference type="PANTHER" id="PTHR47043:SF1">
    <property type="entry name" value="UDP-N-ACETYLGLUCOSAMINE TRANSFERASE SUBUNIT ALG13"/>
    <property type="match status" value="1"/>
</dbReference>
<evidence type="ECO:0000256" key="5">
    <source>
        <dbReference type="ARBA" id="ARBA00032061"/>
    </source>
</evidence>
<keyword evidence="7" id="KW-0328">Glycosyltransferase</keyword>
<dbReference type="InterPro" id="IPR007235">
    <property type="entry name" value="Glyco_trans_28_C"/>
</dbReference>
<evidence type="ECO:0000313" key="11">
    <source>
        <dbReference type="Proteomes" id="UP001295740"/>
    </source>
</evidence>
<comment type="catalytic activity">
    <reaction evidence="6">
        <text>an N-acetyl-alpha-D-glucosaminyl-diphospho-di-trans,poly-cis-dolichol + UDP-N-acetyl-alpha-D-glucosamine = an N,N'-diacetylchitobiosyl-diphospho-di-trans,poly-cis-dolichol + UDP + H(+)</text>
        <dbReference type="Rhea" id="RHEA:23380"/>
        <dbReference type="Rhea" id="RHEA-COMP:19507"/>
        <dbReference type="Rhea" id="RHEA-COMP:19510"/>
        <dbReference type="ChEBI" id="CHEBI:15378"/>
        <dbReference type="ChEBI" id="CHEBI:57269"/>
        <dbReference type="ChEBI" id="CHEBI:57705"/>
        <dbReference type="ChEBI" id="CHEBI:58223"/>
        <dbReference type="ChEBI" id="CHEBI:58427"/>
        <dbReference type="EC" id="2.4.1.141"/>
    </reaction>
</comment>
<dbReference type="Proteomes" id="UP001295740">
    <property type="component" value="Unassembled WGS sequence"/>
</dbReference>
<proteinExistence type="inferred from homology"/>
<comment type="subunit">
    <text evidence="1 7">Heterodimer with ALG14 to form a functional enzyme.</text>
</comment>
<dbReference type="GO" id="GO:0004577">
    <property type="term" value="F:N-acetylglucosaminyldiphosphodolichol N-acetylglucosaminyltransferase activity"/>
    <property type="evidence" value="ECO:0007669"/>
    <property type="project" value="UniProtKB-EC"/>
</dbReference>
<evidence type="ECO:0000256" key="8">
    <source>
        <dbReference type="SAM" id="MobiDB-lite"/>
    </source>
</evidence>
<dbReference type="InterPro" id="IPR052474">
    <property type="entry name" value="UDP-GlcNAc_transferase"/>
</dbReference>
<dbReference type="EC" id="2.4.1.141" evidence="2 7"/>
<comment type="function">
    <text evidence="4 7">Involved in protein N-glycosylation. Essential for the second step of the dolichol-linked oligosaccharide pathway.</text>
</comment>
<protein>
    <recommendedName>
        <fullName evidence="3 7">UDP-N-acetylglucosamine transferase subunit ALG13</fullName>
        <ecNumber evidence="2 7">2.4.1.141</ecNumber>
    </recommendedName>
    <alternativeName>
        <fullName evidence="5 7">Asparagine-linked glycosylation protein 13</fullName>
    </alternativeName>
</protein>
<evidence type="ECO:0000256" key="7">
    <source>
        <dbReference type="RuleBase" id="RU362128"/>
    </source>
</evidence>
<evidence type="ECO:0000256" key="1">
    <source>
        <dbReference type="ARBA" id="ARBA00011198"/>
    </source>
</evidence>
<dbReference type="Gene3D" id="3.40.50.2000">
    <property type="entry name" value="Glycogen Phosphorylase B"/>
    <property type="match status" value="1"/>
</dbReference>
<comment type="caution">
    <text evidence="10">The sequence shown here is derived from an EMBL/GenBank/DDBJ whole genome shotgun (WGS) entry which is preliminary data.</text>
</comment>
<name>A0AAI8VDS2_9PEZI</name>
<dbReference type="GO" id="GO:0006488">
    <property type="term" value="P:dolichol-linked oligosaccharide biosynthetic process"/>
    <property type="evidence" value="ECO:0007669"/>
    <property type="project" value="TreeGrafter"/>
</dbReference>
<reference evidence="10" key="1">
    <citation type="submission" date="2023-10" db="EMBL/GenBank/DDBJ databases">
        <authorList>
            <person name="Hackl T."/>
        </authorList>
    </citation>
    <scope>NUCLEOTIDE SEQUENCE</scope>
</reference>
<evidence type="ECO:0000256" key="2">
    <source>
        <dbReference type="ARBA" id="ARBA00012614"/>
    </source>
</evidence>
<keyword evidence="11" id="KW-1185">Reference proteome</keyword>
<gene>
    <name evidence="7" type="primary">ALG13</name>
    <name evidence="10" type="ORF">KHLLAP_LOCUS3176</name>
</gene>
<dbReference type="GO" id="GO:0043541">
    <property type="term" value="C:UDP-N-acetylglucosamine transferase complex"/>
    <property type="evidence" value="ECO:0007669"/>
    <property type="project" value="TreeGrafter"/>
</dbReference>
<dbReference type="AlphaFoldDB" id="A0AAI8VDS2"/>
<comment type="subcellular location">
    <subcellularLocation>
        <location evidence="7">Endoplasmic reticulum</location>
    </subcellularLocation>
</comment>
<comment type="similarity">
    <text evidence="7">Belongs to the glycosyltransferase 28 family.</text>
</comment>
<evidence type="ECO:0000313" key="10">
    <source>
        <dbReference type="EMBL" id="CAJ2502708.1"/>
    </source>
</evidence>
<organism evidence="10 11">
    <name type="scientific">Anthostomella pinea</name>
    <dbReference type="NCBI Taxonomy" id="933095"/>
    <lineage>
        <taxon>Eukaryota</taxon>
        <taxon>Fungi</taxon>
        <taxon>Dikarya</taxon>
        <taxon>Ascomycota</taxon>
        <taxon>Pezizomycotina</taxon>
        <taxon>Sordariomycetes</taxon>
        <taxon>Xylariomycetidae</taxon>
        <taxon>Xylariales</taxon>
        <taxon>Xylariaceae</taxon>
        <taxon>Anthostomella</taxon>
    </lineage>
</organism>
<dbReference type="EMBL" id="CAUWAG010000004">
    <property type="protein sequence ID" value="CAJ2502708.1"/>
    <property type="molecule type" value="Genomic_DNA"/>
</dbReference>
<evidence type="ECO:0000256" key="6">
    <source>
        <dbReference type="ARBA" id="ARBA00048184"/>
    </source>
</evidence>
<sequence length="423" mass="47010">MPPPAPWAEQVAARGVLARYKGNPSYGNSIVKPLVNCYEANLANDKELIKLIDIIEQSDHPAPGYPSLPIPHTWYQVSQFFFEIRANPVANRHPIFASLVQALEESVRAELEARREYQTTQQSLETILSRQGQFLKTLRKDIAELQAYARAHDACMKAKAMAPKYPRNEADDPRVMTDPAKEDKSKWKSRTAFVTTGATASFRALLEEVITPEFLMMLQALGYTDLVVQCGGDRDYFVDLVKKLGYATYGIKIRSFGFTSDIKTYMRQAARGDSDARGMRGMGVIITHAGGSIPGRAGSIMDALHFDTKVIAVANPTLMDNHQEEIAEEMQRKGYCIHARLGCVATALKYVDGHSPKNWPPQPPADSAYQDGLWGAISDNMPQGGQAQQPGPRQGLQQMPEEREEDDESMQKKNPELSGLHAE</sequence>
<feature type="domain" description="Glycosyl transferase family 28 C-terminal" evidence="9">
    <location>
        <begin position="283"/>
        <end position="343"/>
    </location>
</feature>
<dbReference type="PANTHER" id="PTHR47043">
    <property type="entry name" value="UDP-N-ACETYLGLUCOSAMINE TRANSFERASE SUBUNIT ALG13"/>
    <property type="match status" value="1"/>
</dbReference>
<evidence type="ECO:0000256" key="4">
    <source>
        <dbReference type="ARBA" id="ARBA00024804"/>
    </source>
</evidence>
<dbReference type="Pfam" id="PF04101">
    <property type="entry name" value="Glyco_tran_28_C"/>
    <property type="match status" value="1"/>
</dbReference>
<keyword evidence="7" id="KW-0808">Transferase</keyword>
<evidence type="ECO:0000259" key="9">
    <source>
        <dbReference type="Pfam" id="PF04101"/>
    </source>
</evidence>
<accession>A0AAI8VDS2</accession>